<dbReference type="EMBL" id="RQYC01000005">
    <property type="protein sequence ID" value="RRD90571.1"/>
    <property type="molecule type" value="Genomic_DNA"/>
</dbReference>
<accession>A0A3P2A553</accession>
<evidence type="ECO:0000313" key="3">
    <source>
        <dbReference type="Proteomes" id="UP000269923"/>
    </source>
</evidence>
<dbReference type="PANTHER" id="PTHR30336">
    <property type="entry name" value="INNER MEMBRANE PROTEIN, PROBABLE PERMEASE"/>
    <property type="match status" value="1"/>
</dbReference>
<name>A0A3P2A553_9NEIS</name>
<dbReference type="PANTHER" id="PTHR30336:SF20">
    <property type="entry name" value="DUF218 DOMAIN-CONTAINING PROTEIN"/>
    <property type="match status" value="1"/>
</dbReference>
<dbReference type="OrthoDB" id="9782395at2"/>
<dbReference type="RefSeq" id="WP_124794455.1">
    <property type="nucleotide sequence ID" value="NZ_CAMIGD010000145.1"/>
</dbReference>
<protein>
    <submittedName>
        <fullName evidence="2">YdcF family protein</fullName>
    </submittedName>
</protein>
<gene>
    <name evidence="2" type="ORF">EII21_04650</name>
</gene>
<organism evidence="2 3">
    <name type="scientific">Conchiformibius steedae</name>
    <dbReference type="NCBI Taxonomy" id="153493"/>
    <lineage>
        <taxon>Bacteria</taxon>
        <taxon>Pseudomonadati</taxon>
        <taxon>Pseudomonadota</taxon>
        <taxon>Betaproteobacteria</taxon>
        <taxon>Neisseriales</taxon>
        <taxon>Neisseriaceae</taxon>
        <taxon>Conchiformibius</taxon>
    </lineage>
</organism>
<dbReference type="Pfam" id="PF02698">
    <property type="entry name" value="DUF218"/>
    <property type="match status" value="1"/>
</dbReference>
<dbReference type="InterPro" id="IPR014729">
    <property type="entry name" value="Rossmann-like_a/b/a_fold"/>
</dbReference>
<dbReference type="STRING" id="1121352.GCA_000620925_01697"/>
<comment type="caution">
    <text evidence="2">The sequence shown here is derived from an EMBL/GenBank/DDBJ whole genome shotgun (WGS) entry which is preliminary data.</text>
</comment>
<dbReference type="GO" id="GO:0005886">
    <property type="term" value="C:plasma membrane"/>
    <property type="evidence" value="ECO:0007669"/>
    <property type="project" value="TreeGrafter"/>
</dbReference>
<dbReference type="CDD" id="cd06259">
    <property type="entry name" value="YdcF-like"/>
    <property type="match status" value="1"/>
</dbReference>
<dbReference type="InterPro" id="IPR051599">
    <property type="entry name" value="Cell_Envelope_Assoc"/>
</dbReference>
<dbReference type="Proteomes" id="UP000269923">
    <property type="component" value="Unassembled WGS sequence"/>
</dbReference>
<sequence>MKRIFNFCLGISLLLVLAAVLLGCVSMWQVRRDARSAARVKADAAVILGAAAWGNKPSPVFRERIVHGIDLYRNGTVRKLVFTGGTPKAGYPTEAEVGKRFAQKQGVPERDILTEPLSRNTYENLKNTRQLMRRHKIGSIIIISDPAHMARARAMAEDLGITAAYSATPSSRYAESSQADDFFIRETLYLSLFRLWQLGKWLGVAA</sequence>
<evidence type="ECO:0000259" key="1">
    <source>
        <dbReference type="Pfam" id="PF02698"/>
    </source>
</evidence>
<evidence type="ECO:0000313" key="2">
    <source>
        <dbReference type="EMBL" id="RRD90571.1"/>
    </source>
</evidence>
<keyword evidence="3" id="KW-1185">Reference proteome</keyword>
<dbReference type="Gene3D" id="3.40.50.620">
    <property type="entry name" value="HUPs"/>
    <property type="match status" value="1"/>
</dbReference>
<proteinExistence type="predicted"/>
<feature type="domain" description="DUF218" evidence="1">
    <location>
        <begin position="43"/>
        <end position="188"/>
    </location>
</feature>
<reference evidence="2 3" key="1">
    <citation type="submission" date="2018-11" db="EMBL/GenBank/DDBJ databases">
        <title>Genomes From Bacteria Associated with the Canine Oral Cavity: a Test Case for Automated Genome-Based Taxonomic Assignment.</title>
        <authorList>
            <person name="Coil D.A."/>
            <person name="Jospin G."/>
            <person name="Darling A.E."/>
            <person name="Wallis C."/>
            <person name="Davis I.J."/>
            <person name="Harris S."/>
            <person name="Eisen J.A."/>
            <person name="Holcombe L.J."/>
            <person name="O'Flynn C."/>
        </authorList>
    </citation>
    <scope>NUCLEOTIDE SEQUENCE [LARGE SCALE GENOMIC DNA]</scope>
    <source>
        <strain evidence="2 3">COT-280</strain>
    </source>
</reference>
<dbReference type="PROSITE" id="PS51257">
    <property type="entry name" value="PROKAR_LIPOPROTEIN"/>
    <property type="match status" value="1"/>
</dbReference>
<dbReference type="InterPro" id="IPR003848">
    <property type="entry name" value="DUF218"/>
</dbReference>
<dbReference type="AlphaFoldDB" id="A0A3P2A553"/>